<organism evidence="1 2">
    <name type="scientific">Streptomyces bathyalis</name>
    <dbReference type="NCBI Taxonomy" id="2710756"/>
    <lineage>
        <taxon>Bacteria</taxon>
        <taxon>Bacillati</taxon>
        <taxon>Actinomycetota</taxon>
        <taxon>Actinomycetes</taxon>
        <taxon>Kitasatosporales</taxon>
        <taxon>Streptomycetaceae</taxon>
        <taxon>Streptomyces</taxon>
    </lineage>
</organism>
<dbReference type="KEGG" id="sbat:G4Z16_19115"/>
<evidence type="ECO:0000313" key="1">
    <source>
        <dbReference type="EMBL" id="QPP08159.1"/>
    </source>
</evidence>
<dbReference type="Pfam" id="PF01547">
    <property type="entry name" value="SBP_bac_1"/>
    <property type="match status" value="1"/>
</dbReference>
<keyword evidence="2" id="KW-1185">Reference proteome</keyword>
<dbReference type="PROSITE" id="PS51257">
    <property type="entry name" value="PROKAR_LIPOPROTEIN"/>
    <property type="match status" value="1"/>
</dbReference>
<dbReference type="PANTHER" id="PTHR43649">
    <property type="entry name" value="ARABINOSE-BINDING PROTEIN-RELATED"/>
    <property type="match status" value="1"/>
</dbReference>
<dbReference type="SUPFAM" id="SSF53850">
    <property type="entry name" value="Periplasmic binding protein-like II"/>
    <property type="match status" value="1"/>
</dbReference>
<name>A0A7T1T854_9ACTN</name>
<dbReference type="InterPro" id="IPR050490">
    <property type="entry name" value="Bact_solute-bd_prot1"/>
</dbReference>
<evidence type="ECO:0000313" key="2">
    <source>
        <dbReference type="Proteomes" id="UP000595046"/>
    </source>
</evidence>
<sequence length="429" mass="46448">MERRKFLGLAAATGAAAGGAFTAAGCGTGTGTQSAALKVVAADYGEPGRGDSSQGYWDSLVRSFHNRHPGIAVDVEVYGWKDVDRKVAAMVAAGRPPDIAQIGAYADFAAKGLLYRAGELLSIPVQADFLPPLAEAGEVRRVQYGMPFVASTRLLFYNRTLFARAGLDPDAPPRTWDQLARAAERLKAKGVKIPYGLPLGPEEAPAEALMWMLSGGGAYTDKVGNYTIDAAANIKTFNWLRDRLVRPKLTNHDPGGTDRKELFDAFARGEVGMLNGHPTLMKQVRRSGVKYGTAVPPGADGPSGSTLGVADWVMAFKENGRREEAGRFLDFLFGERNHYGFADRYDLLPVTTSANDRMREGREHKPMRRFQDELMNAEFYPVGKVSWAKVSADVKRSIGKAVAPDTGPVGVLGAIQRRAEARDSEARAR</sequence>
<dbReference type="RefSeq" id="WP_197351955.1">
    <property type="nucleotide sequence ID" value="NZ_CP048882.1"/>
</dbReference>
<gene>
    <name evidence="1" type="ORF">G4Z16_19115</name>
</gene>
<accession>A0A7T1T854</accession>
<dbReference type="EMBL" id="CP048882">
    <property type="protein sequence ID" value="QPP08159.1"/>
    <property type="molecule type" value="Genomic_DNA"/>
</dbReference>
<protein>
    <submittedName>
        <fullName evidence="1">Extracellular solute-binding protein</fullName>
    </submittedName>
</protein>
<dbReference type="AlphaFoldDB" id="A0A7T1T854"/>
<dbReference type="Proteomes" id="UP000595046">
    <property type="component" value="Chromosome"/>
</dbReference>
<dbReference type="Gene3D" id="3.40.190.10">
    <property type="entry name" value="Periplasmic binding protein-like II"/>
    <property type="match status" value="2"/>
</dbReference>
<dbReference type="InterPro" id="IPR006059">
    <property type="entry name" value="SBP"/>
</dbReference>
<dbReference type="PANTHER" id="PTHR43649:SF30">
    <property type="entry name" value="ABC TRANSPORTER SUBSTRATE-BINDING PROTEIN"/>
    <property type="match status" value="1"/>
</dbReference>
<proteinExistence type="predicted"/>
<reference evidence="2" key="1">
    <citation type="submission" date="2020-02" db="EMBL/GenBank/DDBJ databases">
        <title>Streptomyces sp. ASO4wet.</title>
        <authorList>
            <person name="Risdian C."/>
            <person name="Landwehr W."/>
            <person name="Schupp P."/>
            <person name="Wink J."/>
        </authorList>
    </citation>
    <scope>NUCLEOTIDE SEQUENCE [LARGE SCALE GENOMIC DNA]</scope>
    <source>
        <strain evidence="2">ASO4wet</strain>
    </source>
</reference>